<sequence length="333" mass="38239">MKTRLIPVILLMSLACTTIHEPTLYTRNRDNNCYKQYYYDYHEDEIPPPIHSVELAPVVAENFSFSSINIAHAMGMLELLNVYLSSLEAFEKNPSLENRLRHLERFQQLSQQIEFAELEITSVVSEINCEEERIYQVANYLRGKENEKTSRLTIASIVVGGVGAIMAVALVGQGKAPELVGLGTGITEASLGLLMLFNEKEIEFSHERNHLREIWEAPTVSKVFPAPVWYYLNYVADNPDAEPAKREQIIKNWRSLAFYDEVKEKHRAELRDRFFGTGGRYNSDELTNRANMYEQLNSEINLMLQDLKHLSFEIEKVQSKKLKGWADSNKSSI</sequence>
<evidence type="ECO:0000256" key="1">
    <source>
        <dbReference type="SAM" id="Phobius"/>
    </source>
</evidence>
<dbReference type="PROSITE" id="PS51257">
    <property type="entry name" value="PROKAR_LIPOPROTEIN"/>
    <property type="match status" value="1"/>
</dbReference>
<evidence type="ECO:0000313" key="2">
    <source>
        <dbReference type="EMBL" id="MCF1750396.1"/>
    </source>
</evidence>
<reference evidence="2 3" key="1">
    <citation type="submission" date="2022-01" db="EMBL/GenBank/DDBJ databases">
        <title>Mariniradius saccharolyticus sp. nov., isolated from sediment of a river.</title>
        <authorList>
            <person name="Liu H."/>
        </authorList>
    </citation>
    <scope>NUCLEOTIDE SEQUENCE [LARGE SCALE GENOMIC DNA]</scope>
    <source>
        <strain evidence="2 3">RY-2</strain>
    </source>
</reference>
<gene>
    <name evidence="2" type="ORF">L0U89_04875</name>
</gene>
<keyword evidence="1" id="KW-0812">Transmembrane</keyword>
<comment type="caution">
    <text evidence="2">The sequence shown here is derived from an EMBL/GenBank/DDBJ whole genome shotgun (WGS) entry which is preliminary data.</text>
</comment>
<keyword evidence="1" id="KW-1133">Transmembrane helix</keyword>
<dbReference type="Proteomes" id="UP001201449">
    <property type="component" value="Unassembled WGS sequence"/>
</dbReference>
<keyword evidence="3" id="KW-1185">Reference proteome</keyword>
<organism evidence="2 3">
    <name type="scientific">Mariniradius sediminis</name>
    <dbReference type="NCBI Taxonomy" id="2909237"/>
    <lineage>
        <taxon>Bacteria</taxon>
        <taxon>Pseudomonadati</taxon>
        <taxon>Bacteroidota</taxon>
        <taxon>Cytophagia</taxon>
        <taxon>Cytophagales</taxon>
        <taxon>Cyclobacteriaceae</taxon>
        <taxon>Mariniradius</taxon>
    </lineage>
</organism>
<name>A0ABS9BTC1_9BACT</name>
<feature type="transmembrane region" description="Helical" evidence="1">
    <location>
        <begin position="152"/>
        <end position="173"/>
    </location>
</feature>
<dbReference type="RefSeq" id="WP_234860501.1">
    <property type="nucleotide sequence ID" value="NZ_JAKEVZ010000003.1"/>
</dbReference>
<accession>A0ABS9BTC1</accession>
<proteinExistence type="predicted"/>
<protein>
    <submittedName>
        <fullName evidence="2">Uncharacterized protein</fullName>
    </submittedName>
</protein>
<dbReference type="EMBL" id="JAKEVZ010000003">
    <property type="protein sequence ID" value="MCF1750396.1"/>
    <property type="molecule type" value="Genomic_DNA"/>
</dbReference>
<evidence type="ECO:0000313" key="3">
    <source>
        <dbReference type="Proteomes" id="UP001201449"/>
    </source>
</evidence>
<keyword evidence="1" id="KW-0472">Membrane</keyword>